<dbReference type="Pfam" id="PF01841">
    <property type="entry name" value="Transglut_core"/>
    <property type="match status" value="1"/>
</dbReference>
<gene>
    <name evidence="4" type="ORF">QTN89_26855</name>
</gene>
<comment type="caution">
    <text evidence="4">The sequence shown here is derived from an EMBL/GenBank/DDBJ whole genome shotgun (WGS) entry which is preliminary data.</text>
</comment>
<proteinExistence type="predicted"/>
<dbReference type="InterPro" id="IPR002931">
    <property type="entry name" value="Transglutaminase-like"/>
</dbReference>
<feature type="domain" description="Transglutaminase-like" evidence="3">
    <location>
        <begin position="396"/>
        <end position="505"/>
    </location>
</feature>
<evidence type="ECO:0000256" key="1">
    <source>
        <dbReference type="SAM" id="MobiDB-lite"/>
    </source>
</evidence>
<dbReference type="SUPFAM" id="SSF54001">
    <property type="entry name" value="Cysteine proteinases"/>
    <property type="match status" value="1"/>
</dbReference>
<feature type="region of interest" description="Disordered" evidence="1">
    <location>
        <begin position="29"/>
        <end position="52"/>
    </location>
</feature>
<evidence type="ECO:0000259" key="3">
    <source>
        <dbReference type="Pfam" id="PF01841"/>
    </source>
</evidence>
<evidence type="ECO:0000313" key="5">
    <source>
        <dbReference type="Proteomes" id="UP001239462"/>
    </source>
</evidence>
<protein>
    <submittedName>
        <fullName evidence="4">Transglutaminase family protein</fullName>
    </submittedName>
</protein>
<feature type="chain" id="PRO_5046902681" evidence="2">
    <location>
        <begin position="19"/>
        <end position="549"/>
    </location>
</feature>
<dbReference type="Gene3D" id="3.10.620.30">
    <property type="match status" value="1"/>
</dbReference>
<dbReference type="InterPro" id="IPR038765">
    <property type="entry name" value="Papain-like_cys_pep_sf"/>
</dbReference>
<evidence type="ECO:0000313" key="4">
    <source>
        <dbReference type="EMBL" id="MDM4019103.1"/>
    </source>
</evidence>
<sequence>MSRIKILLLLLPLFGCLACDRLIPPRPPIGPAKDSVDDQADPATAQSGADLNANQDAADFEGDWRAWYVHRMGRQVVGISEVSAERVINETVLESGEAQVRYQRKDQLIVRQNTLQFLQITDTQSIESLRANVKTLTSSVTNGLNQASISASRRGNRLAFRFQASGGEPTTQDVVWADGMRGPFAVEQSLRREMMQPGESRRLEGLNSTVNAVAVFELRCTGKASVSMLDGQYETLTEIEVTTLVDAKPVDDQVLWLQDDGVIKKTLRPLIRLESFYVSSAAALNEFTRPLAPVVFSAEGTFGTDSEGRESADVSQFTQAGYIVSKLSGRLQGDETLVPAFGNQFTNNVVVGQQVLVSGDGTAPGEFTQVSADVAAGDLAATKLLETGHPAVVKLAGKTSSDDQVTLESIREVARICGDRLTLVPQGPLRSASQSLRQGQGGEIDQAIVLAAVLRAKQIPARIVLGLAPAAEQSPGSGRTLMKLTGWVTVYVDAQDAGQWVSIDPVSRQTNAVDRLALAVSTSETELSVDLAESFERLGKLRIQIRGGR</sequence>
<dbReference type="Proteomes" id="UP001239462">
    <property type="component" value="Unassembled WGS sequence"/>
</dbReference>
<name>A0ABT7PRY2_9BACT</name>
<reference evidence="4 5" key="1">
    <citation type="submission" date="2023-06" db="EMBL/GenBank/DDBJ databases">
        <title>Roseiconus lacunae JC819 isolated from Gulf of Mannar region, Tamil Nadu.</title>
        <authorList>
            <person name="Pk S."/>
            <person name="Ch S."/>
            <person name="Ch V.R."/>
        </authorList>
    </citation>
    <scope>NUCLEOTIDE SEQUENCE [LARGE SCALE GENOMIC DNA]</scope>
    <source>
        <strain evidence="4 5">JC819</strain>
    </source>
</reference>
<dbReference type="EMBL" id="JASZZN010000031">
    <property type="protein sequence ID" value="MDM4019103.1"/>
    <property type="molecule type" value="Genomic_DNA"/>
</dbReference>
<accession>A0ABT7PRY2</accession>
<organism evidence="4 5">
    <name type="scientific">Roseiconus lacunae</name>
    <dbReference type="NCBI Taxonomy" id="2605694"/>
    <lineage>
        <taxon>Bacteria</taxon>
        <taxon>Pseudomonadati</taxon>
        <taxon>Planctomycetota</taxon>
        <taxon>Planctomycetia</taxon>
        <taxon>Pirellulales</taxon>
        <taxon>Pirellulaceae</taxon>
        <taxon>Roseiconus</taxon>
    </lineage>
</organism>
<keyword evidence="2" id="KW-0732">Signal</keyword>
<feature type="signal peptide" evidence="2">
    <location>
        <begin position="1"/>
        <end position="18"/>
    </location>
</feature>
<dbReference type="PANTHER" id="PTHR33490">
    <property type="entry name" value="BLR5614 PROTEIN-RELATED"/>
    <property type="match status" value="1"/>
</dbReference>
<evidence type="ECO:0000256" key="2">
    <source>
        <dbReference type="SAM" id="SignalP"/>
    </source>
</evidence>
<dbReference type="RefSeq" id="WP_289167156.1">
    <property type="nucleotide sequence ID" value="NZ_JASZZN010000031.1"/>
</dbReference>
<keyword evidence="5" id="KW-1185">Reference proteome</keyword>